<dbReference type="Gene3D" id="3.30.420.40">
    <property type="match status" value="2"/>
</dbReference>
<evidence type="ECO:0000313" key="2">
    <source>
        <dbReference type="EMBL" id="GAA5227148.1"/>
    </source>
</evidence>
<dbReference type="InterPro" id="IPR052519">
    <property type="entry name" value="Euk-type_GlcNAc_Kinase"/>
</dbReference>
<protein>
    <submittedName>
        <fullName evidence="2">BadF/BadG/BcrA/BcrD ATPase family protein</fullName>
    </submittedName>
</protein>
<dbReference type="SUPFAM" id="SSF53067">
    <property type="entry name" value="Actin-like ATPase domain"/>
    <property type="match status" value="2"/>
</dbReference>
<keyword evidence="3" id="KW-1185">Reference proteome</keyword>
<evidence type="ECO:0000313" key="3">
    <source>
        <dbReference type="Proteomes" id="UP001501257"/>
    </source>
</evidence>
<organism evidence="2 3">
    <name type="scientific">Paeniglutamicibacter antarcticus</name>
    <dbReference type="NCBI Taxonomy" id="494023"/>
    <lineage>
        <taxon>Bacteria</taxon>
        <taxon>Bacillati</taxon>
        <taxon>Actinomycetota</taxon>
        <taxon>Actinomycetes</taxon>
        <taxon>Micrococcales</taxon>
        <taxon>Micrococcaceae</taxon>
        <taxon>Paeniglutamicibacter</taxon>
    </lineage>
</organism>
<accession>A0ABP9TLQ5</accession>
<evidence type="ECO:0000259" key="1">
    <source>
        <dbReference type="Pfam" id="PF01869"/>
    </source>
</evidence>
<name>A0ABP9TLQ5_9MICC</name>
<comment type="caution">
    <text evidence="2">The sequence shown here is derived from an EMBL/GenBank/DDBJ whole genome shotgun (WGS) entry which is preliminary data.</text>
</comment>
<dbReference type="InterPro" id="IPR043129">
    <property type="entry name" value="ATPase_NBD"/>
</dbReference>
<proteinExistence type="predicted"/>
<sequence length="320" mass="33343">MIRLLNMGAGGAIEKRQKETMTPRRSEASTLVGLDIGGTKTHAMSWKGGVVVAEATAGSANIQNVSLVEARASIAQVFQELDAGAIDRVVAGAGGIDTEQDAERLRAMIALHAPNALIQVVHDSRLILAAGGAAAGMAVILGTGSAVWGINVAGQEARAGGWGYLLGDEGSGYWMGREAVRSTLRVFNREEPPGELARLVLEANNVSSPDELIGLFHGPTGRRYWAQQASLVFAAHAHTDPQAAGIIDAAVGYVLEALGDVSKILAIKGPVVIGGGLGANEPVYQQRLRTALSAWGLEDLRFLDVDPVLGALFLAGEPDS</sequence>
<feature type="domain" description="ATPase BadF/BadG/BcrA/BcrD type" evidence="1">
    <location>
        <begin position="32"/>
        <end position="315"/>
    </location>
</feature>
<dbReference type="Pfam" id="PF01869">
    <property type="entry name" value="BcrAD_BadFG"/>
    <property type="match status" value="1"/>
</dbReference>
<dbReference type="Proteomes" id="UP001501257">
    <property type="component" value="Unassembled WGS sequence"/>
</dbReference>
<dbReference type="EMBL" id="BAABLK010000027">
    <property type="protein sequence ID" value="GAA5227148.1"/>
    <property type="molecule type" value="Genomic_DNA"/>
</dbReference>
<dbReference type="PANTHER" id="PTHR43190">
    <property type="entry name" value="N-ACETYL-D-GLUCOSAMINE KINASE"/>
    <property type="match status" value="1"/>
</dbReference>
<dbReference type="PANTHER" id="PTHR43190:SF3">
    <property type="entry name" value="N-ACETYL-D-GLUCOSAMINE KINASE"/>
    <property type="match status" value="1"/>
</dbReference>
<dbReference type="InterPro" id="IPR002731">
    <property type="entry name" value="ATPase_BadF"/>
</dbReference>
<reference evidence="3" key="1">
    <citation type="journal article" date="2019" name="Int. J. Syst. Evol. Microbiol.">
        <title>The Global Catalogue of Microorganisms (GCM) 10K type strain sequencing project: providing services to taxonomists for standard genome sequencing and annotation.</title>
        <authorList>
            <consortium name="The Broad Institute Genomics Platform"/>
            <consortium name="The Broad Institute Genome Sequencing Center for Infectious Disease"/>
            <person name="Wu L."/>
            <person name="Ma J."/>
        </authorList>
    </citation>
    <scope>NUCLEOTIDE SEQUENCE [LARGE SCALE GENOMIC DNA]</scope>
    <source>
        <strain evidence="3">JCM 18952</strain>
    </source>
</reference>
<gene>
    <name evidence="2" type="ORF">GCM10025778_16810</name>
</gene>
<dbReference type="CDD" id="cd24007">
    <property type="entry name" value="ASKHA_NBD_eukNAGK-like"/>
    <property type="match status" value="1"/>
</dbReference>